<evidence type="ECO:0000313" key="2">
    <source>
        <dbReference type="EMBL" id="GEU47409.1"/>
    </source>
</evidence>
<feature type="compositionally biased region" description="Low complexity" evidence="1">
    <location>
        <begin position="1"/>
        <end position="13"/>
    </location>
</feature>
<accession>A0A6L2KES7</accession>
<feature type="compositionally biased region" description="Basic and acidic residues" evidence="1">
    <location>
        <begin position="293"/>
        <end position="309"/>
    </location>
</feature>
<feature type="region of interest" description="Disordered" evidence="1">
    <location>
        <begin position="212"/>
        <end position="249"/>
    </location>
</feature>
<feature type="compositionally biased region" description="Low complexity" evidence="1">
    <location>
        <begin position="115"/>
        <end position="130"/>
    </location>
</feature>
<dbReference type="AlphaFoldDB" id="A0A6L2KES7"/>
<feature type="compositionally biased region" description="Low complexity" evidence="1">
    <location>
        <begin position="220"/>
        <end position="230"/>
    </location>
</feature>
<feature type="compositionally biased region" description="Low complexity" evidence="1">
    <location>
        <begin position="315"/>
        <end position="328"/>
    </location>
</feature>
<proteinExistence type="predicted"/>
<gene>
    <name evidence="2" type="ORF">Tci_019387</name>
</gene>
<dbReference type="EMBL" id="BKCJ010002268">
    <property type="protein sequence ID" value="GEU47409.1"/>
    <property type="molecule type" value="Genomic_DNA"/>
</dbReference>
<organism evidence="2">
    <name type="scientific">Tanacetum cinerariifolium</name>
    <name type="common">Dalmatian daisy</name>
    <name type="synonym">Chrysanthemum cinerariifolium</name>
    <dbReference type="NCBI Taxonomy" id="118510"/>
    <lineage>
        <taxon>Eukaryota</taxon>
        <taxon>Viridiplantae</taxon>
        <taxon>Streptophyta</taxon>
        <taxon>Embryophyta</taxon>
        <taxon>Tracheophyta</taxon>
        <taxon>Spermatophyta</taxon>
        <taxon>Magnoliopsida</taxon>
        <taxon>eudicotyledons</taxon>
        <taxon>Gunneridae</taxon>
        <taxon>Pentapetalae</taxon>
        <taxon>asterids</taxon>
        <taxon>campanulids</taxon>
        <taxon>Asterales</taxon>
        <taxon>Asteraceae</taxon>
        <taxon>Asteroideae</taxon>
        <taxon>Anthemideae</taxon>
        <taxon>Anthemidinae</taxon>
        <taxon>Tanacetum</taxon>
    </lineage>
</organism>
<reference evidence="2" key="1">
    <citation type="journal article" date="2019" name="Sci. Rep.">
        <title>Draft genome of Tanacetum cinerariifolium, the natural source of mosquito coil.</title>
        <authorList>
            <person name="Yamashiro T."/>
            <person name="Shiraishi A."/>
            <person name="Satake H."/>
            <person name="Nakayama K."/>
        </authorList>
    </citation>
    <scope>NUCLEOTIDE SEQUENCE</scope>
</reference>
<protein>
    <submittedName>
        <fullName evidence="2">Uncharacterized protein</fullName>
    </submittedName>
</protein>
<sequence>MAASSIAISSDSSYESVGSPSSRVILFGDIRTVIPSTFVIAPETSDIAPVISSVAHVVETTIVASPTGLCGLVPYSDLDSDSPDEMASPEYSTLLPATLLFLFTNSSEDFDPSEASDSSEAPPSQDPYVTTVARWRSRVTTRSSSPSYFHIAPVTASPRTRQRAVILIRLEEAILLGRPYRTRPNRLRRFMTERKQVRPLLAHRLAWRRVSPRSLDHHPSSSSSPTDSSPVYSLGLDAPDQAHSGSSTRAVSHRLGYPLVKAPQHSEAFCHWCAALLSSFYPPTTSESSSGDSSEKPLHSSSHSDEPSRKRCRSPTDSVPSSTPVTGSLAPTHADLLSPCKRFRDSYSSKTSMKEDTEIDTTKTEDGRELDIVDRNDARDRVKIDPRDDCWDETTQRQLEADQIIASGARAGMAKRIRSLRSKNLKVRALLCIKIDRVDSLRLHMSRSQEEFR</sequence>
<feature type="region of interest" description="Disordered" evidence="1">
    <location>
        <begin position="110"/>
        <end position="130"/>
    </location>
</feature>
<evidence type="ECO:0000256" key="1">
    <source>
        <dbReference type="SAM" id="MobiDB-lite"/>
    </source>
</evidence>
<feature type="region of interest" description="Disordered" evidence="1">
    <location>
        <begin position="283"/>
        <end position="333"/>
    </location>
</feature>
<feature type="region of interest" description="Disordered" evidence="1">
    <location>
        <begin position="1"/>
        <end position="20"/>
    </location>
</feature>
<name>A0A6L2KES7_TANCI</name>
<comment type="caution">
    <text evidence="2">The sequence shown here is derived from an EMBL/GenBank/DDBJ whole genome shotgun (WGS) entry which is preliminary data.</text>
</comment>